<protein>
    <submittedName>
        <fullName evidence="1">ImmA/IrrE family metallo-endopeptidase</fullName>
    </submittedName>
</protein>
<dbReference type="EMBL" id="CP046172">
    <property type="protein sequence ID" value="QIS12393.1"/>
    <property type="molecule type" value="Genomic_DNA"/>
</dbReference>
<dbReference type="AlphaFoldDB" id="A0A6G9YHG7"/>
<gene>
    <name evidence="1" type="ORF">F5544_22660</name>
</gene>
<dbReference type="RefSeq" id="WP_167475085.1">
    <property type="nucleotide sequence ID" value="NZ_CP046172.1"/>
</dbReference>
<organism evidence="1 2">
    <name type="scientific">Nocardia arthritidis</name>
    <dbReference type="NCBI Taxonomy" id="228602"/>
    <lineage>
        <taxon>Bacteria</taxon>
        <taxon>Bacillati</taxon>
        <taxon>Actinomycetota</taxon>
        <taxon>Actinomycetes</taxon>
        <taxon>Mycobacteriales</taxon>
        <taxon>Nocardiaceae</taxon>
        <taxon>Nocardia</taxon>
    </lineage>
</organism>
<evidence type="ECO:0000313" key="1">
    <source>
        <dbReference type="EMBL" id="QIS12393.1"/>
    </source>
</evidence>
<proteinExistence type="predicted"/>
<accession>A0A6G9YHG7</accession>
<keyword evidence="2" id="KW-1185">Reference proteome</keyword>
<name>A0A6G9YHG7_9NOCA</name>
<evidence type="ECO:0000313" key="2">
    <source>
        <dbReference type="Proteomes" id="UP000503540"/>
    </source>
</evidence>
<dbReference type="Proteomes" id="UP000503540">
    <property type="component" value="Chromosome"/>
</dbReference>
<dbReference type="KEGG" id="nah:F5544_22660"/>
<sequence>MQSLVDGLDLPADWTIEEFFAELERMRGRRIVRLPLPPTAPVGLCGLWLACKRYDVIFLRQSSDPAAELHVALHEVGHMLLDHGQDASISTVELTTLTSGVALDREIDLSTVRAARGISSYDSEEEYEAELLASLIGIRARTVGPRRDPMLKEI</sequence>
<reference evidence="1 2" key="1">
    <citation type="journal article" date="2019" name="ACS Chem. Biol.">
        <title>Identification and Mobilization of a Cryptic Antibiotic Biosynthesis Gene Locus from a Human-Pathogenic Nocardia Isolate.</title>
        <authorList>
            <person name="Herisse M."/>
            <person name="Ishida K."/>
            <person name="Porter J.L."/>
            <person name="Howden B."/>
            <person name="Hertweck C."/>
            <person name="Stinear T.P."/>
            <person name="Pidot S.J."/>
        </authorList>
    </citation>
    <scope>NUCLEOTIDE SEQUENCE [LARGE SCALE GENOMIC DNA]</scope>
    <source>
        <strain evidence="1 2">AUSMDU00012717</strain>
    </source>
</reference>